<reference evidence="3" key="1">
    <citation type="submission" date="2017-01" db="EMBL/GenBank/DDBJ databases">
        <title>Komagataeibacter sp. MSKU9 whole genome sequencing project.</title>
        <authorList>
            <person name="Matsutani M."/>
            <person name="Naloka K."/>
            <person name="Theeragool G."/>
            <person name="Yakushi T."/>
            <person name="Matsushita K."/>
        </authorList>
    </citation>
    <scope>NUCLEOTIDE SEQUENCE [LARGE SCALE GENOMIC DNA]</scope>
    <source>
        <strain evidence="3">MSKU9</strain>
    </source>
</reference>
<evidence type="ECO:0000256" key="1">
    <source>
        <dbReference type="SAM" id="SignalP"/>
    </source>
</evidence>
<dbReference type="InterPro" id="IPR052022">
    <property type="entry name" value="26kDa_periplasmic_antigen"/>
</dbReference>
<sequence length="254" mass="27035">MTFPAFTTLARHSLRIALPGMLAAATLHPAGSMAQTQPANNALPPNATELELSASGTVQAQPDELTATFLAEARADTAASAQAQVNALVGKVTAASAHVTGLTLNAESYFVHHDDGDAHQNRRPQWVARQSIRLTATDGKVLLPLVGQLQADNLALTRLDWSLSREKRMELTRGAETLALQDMQQRAQAAASTLKLTIASIRSVTLEDQNMPRPMPMMMMARAASMDMPAPEAPTGLQDVTATVRATLILKPAG</sequence>
<accession>A0A4P5NQB6</accession>
<evidence type="ECO:0008006" key="4">
    <source>
        <dbReference type="Google" id="ProtNLM"/>
    </source>
</evidence>
<dbReference type="PANTHER" id="PTHR34387">
    <property type="entry name" value="SLR1258 PROTEIN"/>
    <property type="match status" value="1"/>
</dbReference>
<dbReference type="OrthoDB" id="7225427at2"/>
<evidence type="ECO:0000313" key="3">
    <source>
        <dbReference type="Proteomes" id="UP000315095"/>
    </source>
</evidence>
<name>A0A4P5NZC7_9PROT</name>
<dbReference type="Proteomes" id="UP000315095">
    <property type="component" value="Unassembled WGS sequence"/>
</dbReference>
<comment type="caution">
    <text evidence="2">The sequence shown here is derived from an EMBL/GenBank/DDBJ whole genome shotgun (WGS) entry which is preliminary data.</text>
</comment>
<dbReference type="Pfam" id="PF04402">
    <property type="entry name" value="SIMPL"/>
    <property type="match status" value="1"/>
</dbReference>
<feature type="signal peptide" evidence="1">
    <location>
        <begin position="1"/>
        <end position="34"/>
    </location>
</feature>
<dbReference type="PANTHER" id="PTHR34387:SF1">
    <property type="entry name" value="PERIPLASMIC IMMUNOGENIC PROTEIN"/>
    <property type="match status" value="1"/>
</dbReference>
<dbReference type="Gene3D" id="3.30.110.170">
    <property type="entry name" value="Protein of unknown function (DUF541), domain 1"/>
    <property type="match status" value="1"/>
</dbReference>
<proteinExistence type="predicted"/>
<feature type="chain" id="PRO_5030096256" description="SIMPL domain-containing protein" evidence="1">
    <location>
        <begin position="35"/>
        <end position="254"/>
    </location>
</feature>
<gene>
    <name evidence="2" type="ORF">MSKU9_1744</name>
</gene>
<accession>A0A4P5NZC7</accession>
<keyword evidence="1" id="KW-0732">Signal</keyword>
<dbReference type="InterPro" id="IPR007497">
    <property type="entry name" value="SIMPL/DUF541"/>
</dbReference>
<dbReference type="GO" id="GO:0006974">
    <property type="term" value="P:DNA damage response"/>
    <property type="evidence" value="ECO:0007669"/>
    <property type="project" value="TreeGrafter"/>
</dbReference>
<dbReference type="EMBL" id="BDLU01000037">
    <property type="protein sequence ID" value="GCE83603.1"/>
    <property type="molecule type" value="Genomic_DNA"/>
</dbReference>
<dbReference type="RefSeq" id="WP_141260991.1">
    <property type="nucleotide sequence ID" value="NZ_BDLU01000037.1"/>
</dbReference>
<dbReference type="AlphaFoldDB" id="A0A4P5NZC7"/>
<evidence type="ECO:0000313" key="2">
    <source>
        <dbReference type="EMBL" id="GCE83603.1"/>
    </source>
</evidence>
<organism evidence="2 3">
    <name type="scientific">Komagataeibacter diospyri</name>
    <dbReference type="NCBI Taxonomy" id="1932662"/>
    <lineage>
        <taxon>Bacteria</taxon>
        <taxon>Pseudomonadati</taxon>
        <taxon>Pseudomonadota</taxon>
        <taxon>Alphaproteobacteria</taxon>
        <taxon>Acetobacterales</taxon>
        <taxon>Acetobacteraceae</taxon>
        <taxon>Komagataeibacter</taxon>
    </lineage>
</organism>
<keyword evidence="3" id="KW-1185">Reference proteome</keyword>
<dbReference type="Gene3D" id="3.30.70.2970">
    <property type="entry name" value="Protein of unknown function (DUF541), domain 2"/>
    <property type="match status" value="1"/>
</dbReference>
<protein>
    <recommendedName>
        <fullName evidence="4">SIMPL domain-containing protein</fullName>
    </recommendedName>
</protein>